<accession>A0AA39MLG8</accession>
<comment type="caution">
    <text evidence="2">The sequence shown here is derived from an EMBL/GenBank/DDBJ whole genome shotgun (WGS) entry which is preliminary data.</text>
</comment>
<sequence length="71" mass="7695">MKAGLLFYISTILVGASALPSLRSLQEIAHIDKRDGGRYLSHEPLLSSRSASQCQNLSVEEALSRGYTSSL</sequence>
<keyword evidence="1" id="KW-0732">Signal</keyword>
<organism evidence="2 3">
    <name type="scientific">Armillaria borealis</name>
    <dbReference type="NCBI Taxonomy" id="47425"/>
    <lineage>
        <taxon>Eukaryota</taxon>
        <taxon>Fungi</taxon>
        <taxon>Dikarya</taxon>
        <taxon>Basidiomycota</taxon>
        <taxon>Agaricomycotina</taxon>
        <taxon>Agaricomycetes</taxon>
        <taxon>Agaricomycetidae</taxon>
        <taxon>Agaricales</taxon>
        <taxon>Marasmiineae</taxon>
        <taxon>Physalacriaceae</taxon>
        <taxon>Armillaria</taxon>
    </lineage>
</organism>
<evidence type="ECO:0000256" key="1">
    <source>
        <dbReference type="SAM" id="SignalP"/>
    </source>
</evidence>
<keyword evidence="3" id="KW-1185">Reference proteome</keyword>
<protein>
    <submittedName>
        <fullName evidence="2">Uncharacterized protein</fullName>
    </submittedName>
</protein>
<evidence type="ECO:0000313" key="2">
    <source>
        <dbReference type="EMBL" id="KAK0438079.1"/>
    </source>
</evidence>
<name>A0AA39MLG8_9AGAR</name>
<feature type="chain" id="PRO_5041440079" evidence="1">
    <location>
        <begin position="19"/>
        <end position="71"/>
    </location>
</feature>
<proteinExistence type="predicted"/>
<dbReference type="EMBL" id="JAUEPT010000045">
    <property type="protein sequence ID" value="KAK0438079.1"/>
    <property type="molecule type" value="Genomic_DNA"/>
</dbReference>
<dbReference type="AlphaFoldDB" id="A0AA39MLG8"/>
<gene>
    <name evidence="2" type="ORF">EV421DRAFT_986966</name>
</gene>
<dbReference type="Proteomes" id="UP001175226">
    <property type="component" value="Unassembled WGS sequence"/>
</dbReference>
<evidence type="ECO:0000313" key="3">
    <source>
        <dbReference type="Proteomes" id="UP001175226"/>
    </source>
</evidence>
<reference evidence="2" key="1">
    <citation type="submission" date="2023-06" db="EMBL/GenBank/DDBJ databases">
        <authorList>
            <consortium name="Lawrence Berkeley National Laboratory"/>
            <person name="Ahrendt S."/>
            <person name="Sahu N."/>
            <person name="Indic B."/>
            <person name="Wong-Bajracharya J."/>
            <person name="Merenyi Z."/>
            <person name="Ke H.-M."/>
            <person name="Monk M."/>
            <person name="Kocsube S."/>
            <person name="Drula E."/>
            <person name="Lipzen A."/>
            <person name="Balint B."/>
            <person name="Henrissat B."/>
            <person name="Andreopoulos B."/>
            <person name="Martin F.M."/>
            <person name="Harder C.B."/>
            <person name="Rigling D."/>
            <person name="Ford K.L."/>
            <person name="Foster G.D."/>
            <person name="Pangilinan J."/>
            <person name="Papanicolaou A."/>
            <person name="Barry K."/>
            <person name="LaButti K."/>
            <person name="Viragh M."/>
            <person name="Koriabine M."/>
            <person name="Yan M."/>
            <person name="Riley R."/>
            <person name="Champramary S."/>
            <person name="Plett K.L."/>
            <person name="Tsai I.J."/>
            <person name="Slot J."/>
            <person name="Sipos G."/>
            <person name="Plett J."/>
            <person name="Nagy L.G."/>
            <person name="Grigoriev I.V."/>
        </authorList>
    </citation>
    <scope>NUCLEOTIDE SEQUENCE</scope>
    <source>
        <strain evidence="2">FPL87.14</strain>
    </source>
</reference>
<feature type="signal peptide" evidence="1">
    <location>
        <begin position="1"/>
        <end position="18"/>
    </location>
</feature>